<dbReference type="GO" id="GO:0016628">
    <property type="term" value="F:oxidoreductase activity, acting on the CH-CH group of donors, NAD or NADP as acceptor"/>
    <property type="evidence" value="ECO:0007669"/>
    <property type="project" value="InterPro"/>
</dbReference>
<dbReference type="GO" id="GO:0071949">
    <property type="term" value="F:FAD binding"/>
    <property type="evidence" value="ECO:0007669"/>
    <property type="project" value="InterPro"/>
</dbReference>
<dbReference type="NCBIfam" id="TIGR02032">
    <property type="entry name" value="GG-red-SF"/>
    <property type="match status" value="1"/>
</dbReference>
<dbReference type="Gene3D" id="3.50.50.60">
    <property type="entry name" value="FAD/NAD(P)-binding domain"/>
    <property type="match status" value="1"/>
</dbReference>
<keyword evidence="3" id="KW-1185">Reference proteome</keyword>
<organism evidence="2 3">
    <name type="scientific">Micrococcus cohnii</name>
    <dbReference type="NCBI Taxonomy" id="993416"/>
    <lineage>
        <taxon>Bacteria</taxon>
        <taxon>Bacillati</taxon>
        <taxon>Actinomycetota</taxon>
        <taxon>Actinomycetes</taxon>
        <taxon>Micrococcales</taxon>
        <taxon>Micrococcaceae</taxon>
        <taxon>Micrococcus</taxon>
    </lineage>
</organism>
<reference evidence="2 3" key="1">
    <citation type="submission" date="2020-08" db="EMBL/GenBank/DDBJ databases">
        <title>Sequencing the genomes of 1000 actinobacteria strains.</title>
        <authorList>
            <person name="Klenk H.-P."/>
        </authorList>
    </citation>
    <scope>NUCLEOTIDE SEQUENCE [LARGE SCALE GENOMIC DNA]</scope>
    <source>
        <strain evidence="2 3">DSM 23974</strain>
    </source>
</reference>
<dbReference type="Proteomes" id="UP000540191">
    <property type="component" value="Unassembled WGS sequence"/>
</dbReference>
<dbReference type="InterPro" id="IPR050407">
    <property type="entry name" value="Geranylgeranyl_reductase"/>
</dbReference>
<dbReference type="AlphaFoldDB" id="A0A7W7GP83"/>
<comment type="caution">
    <text evidence="2">The sequence shown here is derived from an EMBL/GenBank/DDBJ whole genome shotgun (WGS) entry which is preliminary data.</text>
</comment>
<dbReference type="RefSeq" id="WP_184241448.1">
    <property type="nucleotide sequence ID" value="NZ_JACHNA010000001.1"/>
</dbReference>
<dbReference type="EMBL" id="JACHNA010000001">
    <property type="protein sequence ID" value="MBB4735786.1"/>
    <property type="molecule type" value="Genomic_DNA"/>
</dbReference>
<dbReference type="Pfam" id="PF01494">
    <property type="entry name" value="FAD_binding_3"/>
    <property type="match status" value="1"/>
</dbReference>
<evidence type="ECO:0000313" key="3">
    <source>
        <dbReference type="Proteomes" id="UP000540191"/>
    </source>
</evidence>
<sequence>MSGQTAVTESIRADVAIAGGGPAGATAAAHLARAGARVVVLEKTAHPREKVCGDGLTPQAVRELQLLDVPHRGEPGDDGGWQLIRGLRLRAGERSVDVPWPQAGPWPDYALTRTRQDFDALLVAQARAAGADVLERRSVTGVRRDDTGRVRGLVAAVLDDRGRRTGETLHVEAPIVLACDGNATRAAVSAGIHRRQDRPMGVAVRAYYGVEAADERSGPSGDRSAWMESWLRLPDADGNPLPGYGWLFPLADGTVNVGLGILDTSPQFGQLDYRGLLRQWTGALEEDWGLGEHTRASRILGAALPMAFNRTPQHVPGMLLVGDAAGMVSPFNGEGIGFAMEAARHAAELTLQALAVGTDRGADAVLSRYPLLTQHLWGRHFRLGAQFARLIGHPAVMRASLAAGMSAPALLRPLVRVMGNLVEPRGRAGATPDGVDRLVWALEGLTPALTTADVPAVR</sequence>
<proteinExistence type="predicted"/>
<protein>
    <submittedName>
        <fullName evidence="2">Geranylgeranyl reductase family protein</fullName>
    </submittedName>
</protein>
<evidence type="ECO:0000313" key="2">
    <source>
        <dbReference type="EMBL" id="MBB4735786.1"/>
    </source>
</evidence>
<feature type="domain" description="FAD-binding" evidence="1">
    <location>
        <begin position="13"/>
        <end position="368"/>
    </location>
</feature>
<gene>
    <name evidence="2" type="ORF">HDA30_001294</name>
</gene>
<dbReference type="SUPFAM" id="SSF51905">
    <property type="entry name" value="FAD/NAD(P)-binding domain"/>
    <property type="match status" value="1"/>
</dbReference>
<dbReference type="PRINTS" id="PR00420">
    <property type="entry name" value="RNGMNOXGNASE"/>
</dbReference>
<evidence type="ECO:0000259" key="1">
    <source>
        <dbReference type="Pfam" id="PF01494"/>
    </source>
</evidence>
<name>A0A7W7GP83_9MICC</name>
<dbReference type="InterPro" id="IPR002938">
    <property type="entry name" value="FAD-bd"/>
</dbReference>
<dbReference type="InterPro" id="IPR011777">
    <property type="entry name" value="Geranylgeranyl_Rdtase_fam"/>
</dbReference>
<accession>A0A7W7GP83</accession>
<dbReference type="PANTHER" id="PTHR42685">
    <property type="entry name" value="GERANYLGERANYL DIPHOSPHATE REDUCTASE"/>
    <property type="match status" value="1"/>
</dbReference>
<dbReference type="InterPro" id="IPR036188">
    <property type="entry name" value="FAD/NAD-bd_sf"/>
</dbReference>
<dbReference type="PANTHER" id="PTHR42685:SF22">
    <property type="entry name" value="CONDITIONED MEDIUM FACTOR RECEPTOR 1"/>
    <property type="match status" value="1"/>
</dbReference>